<dbReference type="RGD" id="1309526">
    <property type="gene designation" value="Pigv"/>
</dbReference>
<protein>
    <submittedName>
        <fullName evidence="2">Phosphatidylinositol glycan, class V, isoform CRA_c</fullName>
    </submittedName>
</protein>
<organism evidence="2 3">
    <name type="scientific">Rattus norvegicus</name>
    <name type="common">Rat</name>
    <dbReference type="NCBI Taxonomy" id="10116"/>
    <lineage>
        <taxon>Eukaryota</taxon>
        <taxon>Metazoa</taxon>
        <taxon>Chordata</taxon>
        <taxon>Craniata</taxon>
        <taxon>Vertebrata</taxon>
        <taxon>Euteleostomi</taxon>
        <taxon>Mammalia</taxon>
        <taxon>Eutheria</taxon>
        <taxon>Euarchontoglires</taxon>
        <taxon>Glires</taxon>
        <taxon>Rodentia</taxon>
        <taxon>Myomorpha</taxon>
        <taxon>Muroidea</taxon>
        <taxon>Muridae</taxon>
        <taxon>Murinae</taxon>
        <taxon>Rattus</taxon>
    </lineage>
</organism>
<dbReference type="EMBL" id="CH473968">
    <property type="protein sequence ID" value="EDL80686.1"/>
    <property type="molecule type" value="Genomic_DNA"/>
</dbReference>
<feature type="region of interest" description="Disordered" evidence="1">
    <location>
        <begin position="41"/>
        <end position="62"/>
    </location>
</feature>
<evidence type="ECO:0000313" key="2">
    <source>
        <dbReference type="EMBL" id="EDL80686.1"/>
    </source>
</evidence>
<dbReference type="AlphaFoldDB" id="A6ISY5"/>
<proteinExistence type="predicted"/>
<evidence type="ECO:0000256" key="1">
    <source>
        <dbReference type="SAM" id="MobiDB-lite"/>
    </source>
</evidence>
<evidence type="ECO:0000313" key="3">
    <source>
        <dbReference type="Proteomes" id="UP000234681"/>
    </source>
</evidence>
<name>A6ISY5_RAT</name>
<sequence>MNVTRMEALRLELRGGGLDARARRIRRQLWNSGVLRGGKLSNGGRVKLGGGCKEARSPAPPP</sequence>
<dbReference type="Proteomes" id="UP000234681">
    <property type="component" value="Chromosome 5"/>
</dbReference>
<accession>A6ISY5</accession>
<evidence type="ECO:0000313" key="4">
    <source>
        <dbReference type="RGD" id="1309526"/>
    </source>
</evidence>
<reference evidence="3" key="1">
    <citation type="submission" date="2005-09" db="EMBL/GenBank/DDBJ databases">
        <authorList>
            <person name="Mural R.J."/>
            <person name="Li P.W."/>
            <person name="Adams M.D."/>
            <person name="Amanatides P.G."/>
            <person name="Baden-Tillson H."/>
            <person name="Barnstead M."/>
            <person name="Chin S.H."/>
            <person name="Dew I."/>
            <person name="Evans C.A."/>
            <person name="Ferriera S."/>
            <person name="Flanigan M."/>
            <person name="Fosler C."/>
            <person name="Glodek A."/>
            <person name="Gu Z."/>
            <person name="Holt R.A."/>
            <person name="Jennings D."/>
            <person name="Kraft C.L."/>
            <person name="Lu F."/>
            <person name="Nguyen T."/>
            <person name="Nusskern D.R."/>
            <person name="Pfannkoch C.M."/>
            <person name="Sitter C."/>
            <person name="Sutton G.G."/>
            <person name="Venter J.C."/>
            <person name="Wang Z."/>
            <person name="Woodage T."/>
            <person name="Zheng X.H."/>
            <person name="Zhong F."/>
        </authorList>
    </citation>
    <scope>NUCLEOTIDE SEQUENCE [LARGE SCALE GENOMIC DNA]</scope>
    <source>
        <strain>BN</strain>
        <strain evidence="3">Sprague-Dawley</strain>
    </source>
</reference>
<gene>
    <name evidence="2 4" type="primary">Pigv</name>
    <name evidence="2" type="ORF">rCG_31152</name>
</gene>